<dbReference type="Gene3D" id="2.170.130.10">
    <property type="entry name" value="TonB-dependent receptor, plug domain"/>
    <property type="match status" value="1"/>
</dbReference>
<reference evidence="10" key="1">
    <citation type="submission" date="2016-11" db="EMBL/GenBank/DDBJ databases">
        <authorList>
            <person name="Varghese N."/>
            <person name="Submissions S."/>
        </authorList>
    </citation>
    <scope>NUCLEOTIDE SEQUENCE [LARGE SCALE GENOMIC DNA]</scope>
    <source>
        <strain evidence="10">DSM 26910</strain>
    </source>
</reference>
<organism evidence="9 10">
    <name type="scientific">Mariniphaga anaerophila</name>
    <dbReference type="NCBI Taxonomy" id="1484053"/>
    <lineage>
        <taxon>Bacteria</taxon>
        <taxon>Pseudomonadati</taxon>
        <taxon>Bacteroidota</taxon>
        <taxon>Bacteroidia</taxon>
        <taxon>Marinilabiliales</taxon>
        <taxon>Prolixibacteraceae</taxon>
        <taxon>Mariniphaga</taxon>
    </lineage>
</organism>
<keyword evidence="6 7" id="KW-0998">Cell outer membrane</keyword>
<dbReference type="InterPro" id="IPR037066">
    <property type="entry name" value="Plug_dom_sf"/>
</dbReference>
<dbReference type="InterPro" id="IPR036942">
    <property type="entry name" value="Beta-barrel_TonB_sf"/>
</dbReference>
<gene>
    <name evidence="9" type="ORF">SAMN05444274_1128</name>
</gene>
<evidence type="ECO:0000256" key="2">
    <source>
        <dbReference type="ARBA" id="ARBA00022448"/>
    </source>
</evidence>
<keyword evidence="5 7" id="KW-0472">Membrane</keyword>
<evidence type="ECO:0000259" key="8">
    <source>
        <dbReference type="Pfam" id="PF07715"/>
    </source>
</evidence>
<dbReference type="SUPFAM" id="SSF56935">
    <property type="entry name" value="Porins"/>
    <property type="match status" value="1"/>
</dbReference>
<evidence type="ECO:0000313" key="10">
    <source>
        <dbReference type="Proteomes" id="UP000184164"/>
    </source>
</evidence>
<dbReference type="InterPro" id="IPR023996">
    <property type="entry name" value="TonB-dep_OMP_SusC/RagA"/>
</dbReference>
<dbReference type="NCBIfam" id="TIGR04056">
    <property type="entry name" value="OMP_RagA_SusC"/>
    <property type="match status" value="1"/>
</dbReference>
<dbReference type="Gene3D" id="2.40.170.20">
    <property type="entry name" value="TonB-dependent receptor, beta-barrel domain"/>
    <property type="match status" value="1"/>
</dbReference>
<dbReference type="InterPro" id="IPR012910">
    <property type="entry name" value="Plug_dom"/>
</dbReference>
<name>A0A1M5FD96_9BACT</name>
<keyword evidence="2 7" id="KW-0813">Transport</keyword>
<dbReference type="InterPro" id="IPR039426">
    <property type="entry name" value="TonB-dep_rcpt-like"/>
</dbReference>
<sequence length="1089" mass="120650">MKESQTEMRCNSFDKASSYIFQKSLWIFLCTAFFFMAGPPALQAQQGSRVTGKVTDISGAPLPGVTVAVKGTSIGTVTNDEGNYSLTNVASNATLIFSFVGMGTQEVPVSGKSVISVELKEEAIGMDEVIVVGYGTVKKRDLTGSVSSIKSEDLMQSNPQGINQALQGRLAGVQVQQADGAPGAGINILVRGANSFTTSNEPLYVVDGVPFEAGEAPAPGAYGDKQRNNPLSLINPNDIASIEILKDASATAIYGSRAANGVVIITTKGQGVSKAKINFSTNFGVSSIVKPIDVLDAATYAEFRNEQVINGYTYDGKEYVTDDNLPFPINGRWSYSTIKDPTTGLDVVLDSTYLPGPQDFRNGYQNGGTNWQDQIFQTAITQEYNLSFSEGNEKGHSLFSAGMLNQEGVIVNSFYKRYTVRSNISRKVSKWIEVGNNLSVTKSINRLARTNSETYGVIPSAIAFNPTRPVFDPTRDSGYTEDTSSGLANPYLYTRTAKNLVEAVNIFNSAYAEITFTDFLRFRQNLGYGNNKNKRNEYYNRWVGEGLAPTNGYGRQADNFYESTTLESMLKYDEEFNEIHRVNAVVAWTYENVNWGGKTMSASGFPNDLTEENDMSAAVHQNTNTSDRGESSLMSYLGRINYSLLDKYLFTVSFRRDGSSRFSKTNRWSNFSSVAFAWRLSDEGFIKNLGFFDDLKLRTSYGQTGNQGVNAYATRSRMVAQNYPYDGSLVSGYAESRWGGPANPNLKWETTTQANLGLDVTFWDNRVNINVDLYQKKTVDLLQNRFIPASTGFSTLASNYGNIENKGLEIAGSIYAISQNRFSWKIDANASFNENKIGGLEADQFSDVAWGLESMFLRRNGEPIGLIYGYQEDGFYDNEAEVRADPQYMNETDARIKSMIGQVKYKDNNSDNTIDDRDKVIIGNTNPKVLYGLTNSFAYKNLSMSFFLQGTYGNDILNVNIKQFDLSGTSNMPTFIYENRWTDENRSGATAPRPDGTYTRSMKASDRYVEDGSYIRLKNVNLSYTFRNPIKGVESLQLNASVNNLFTITNYSWYDPDVNTFGGDVSRRGVDMASYPSARTISFGFNMEF</sequence>
<dbReference type="FunFam" id="2.170.130.10:FF:000008">
    <property type="entry name" value="SusC/RagA family TonB-linked outer membrane protein"/>
    <property type="match status" value="1"/>
</dbReference>
<protein>
    <submittedName>
        <fullName evidence="9">TonB-linked outer membrane protein, SusC/RagA family</fullName>
    </submittedName>
</protein>
<dbReference type="RefSeq" id="WP_245820221.1">
    <property type="nucleotide sequence ID" value="NZ_FQUM01000012.1"/>
</dbReference>
<evidence type="ECO:0000313" key="9">
    <source>
        <dbReference type="EMBL" id="SHF89408.1"/>
    </source>
</evidence>
<comment type="subcellular location">
    <subcellularLocation>
        <location evidence="1 7">Cell outer membrane</location>
        <topology evidence="1 7">Multi-pass membrane protein</topology>
    </subcellularLocation>
</comment>
<dbReference type="Pfam" id="PF13715">
    <property type="entry name" value="CarbopepD_reg_2"/>
    <property type="match status" value="1"/>
</dbReference>
<keyword evidence="4 7" id="KW-0812">Transmembrane</keyword>
<dbReference type="AlphaFoldDB" id="A0A1M5FD96"/>
<dbReference type="Proteomes" id="UP000184164">
    <property type="component" value="Unassembled WGS sequence"/>
</dbReference>
<dbReference type="InterPro" id="IPR023997">
    <property type="entry name" value="TonB-dep_OMP_SusC/RagA_CS"/>
</dbReference>
<proteinExistence type="inferred from homology"/>
<dbReference type="NCBIfam" id="TIGR04057">
    <property type="entry name" value="SusC_RagA_signa"/>
    <property type="match status" value="1"/>
</dbReference>
<feature type="domain" description="TonB-dependent receptor plug" evidence="8">
    <location>
        <begin position="138"/>
        <end position="262"/>
    </location>
</feature>
<dbReference type="EMBL" id="FQUM01000012">
    <property type="protein sequence ID" value="SHF89408.1"/>
    <property type="molecule type" value="Genomic_DNA"/>
</dbReference>
<dbReference type="InterPro" id="IPR008969">
    <property type="entry name" value="CarboxyPept-like_regulatory"/>
</dbReference>
<comment type="similarity">
    <text evidence="7">Belongs to the TonB-dependent receptor family.</text>
</comment>
<evidence type="ECO:0000256" key="6">
    <source>
        <dbReference type="ARBA" id="ARBA00023237"/>
    </source>
</evidence>
<dbReference type="PROSITE" id="PS52016">
    <property type="entry name" value="TONB_DEPENDENT_REC_3"/>
    <property type="match status" value="1"/>
</dbReference>
<evidence type="ECO:0000256" key="5">
    <source>
        <dbReference type="ARBA" id="ARBA00023136"/>
    </source>
</evidence>
<dbReference type="SUPFAM" id="SSF49464">
    <property type="entry name" value="Carboxypeptidase regulatory domain-like"/>
    <property type="match status" value="1"/>
</dbReference>
<evidence type="ECO:0000256" key="1">
    <source>
        <dbReference type="ARBA" id="ARBA00004571"/>
    </source>
</evidence>
<dbReference type="Pfam" id="PF07715">
    <property type="entry name" value="Plug"/>
    <property type="match status" value="1"/>
</dbReference>
<keyword evidence="10" id="KW-1185">Reference proteome</keyword>
<evidence type="ECO:0000256" key="7">
    <source>
        <dbReference type="PROSITE-ProRule" id="PRU01360"/>
    </source>
</evidence>
<dbReference type="GO" id="GO:0009279">
    <property type="term" value="C:cell outer membrane"/>
    <property type="evidence" value="ECO:0007669"/>
    <property type="project" value="UniProtKB-SubCell"/>
</dbReference>
<evidence type="ECO:0000256" key="4">
    <source>
        <dbReference type="ARBA" id="ARBA00022692"/>
    </source>
</evidence>
<dbReference type="Gene3D" id="2.60.40.1120">
    <property type="entry name" value="Carboxypeptidase-like, regulatory domain"/>
    <property type="match status" value="1"/>
</dbReference>
<keyword evidence="3 7" id="KW-1134">Transmembrane beta strand</keyword>
<evidence type="ECO:0000256" key="3">
    <source>
        <dbReference type="ARBA" id="ARBA00022452"/>
    </source>
</evidence>
<dbReference type="STRING" id="1484053.SAMN05444274_1128"/>
<accession>A0A1M5FD96</accession>